<dbReference type="PROSITE" id="PS50862">
    <property type="entry name" value="AA_TRNA_LIGASE_II"/>
    <property type="match status" value="1"/>
</dbReference>
<evidence type="ECO:0000256" key="8">
    <source>
        <dbReference type="ARBA" id="ARBA00022840"/>
    </source>
</evidence>
<dbReference type="InterPro" id="IPR002314">
    <property type="entry name" value="aa-tRNA-synt_IIb"/>
</dbReference>
<feature type="binding site" evidence="16">
    <location>
        <begin position="261"/>
        <end position="263"/>
    </location>
    <ligand>
        <name>ATP</name>
        <dbReference type="ChEBI" id="CHEBI:30616"/>
    </ligand>
</feature>
<evidence type="ECO:0000256" key="6">
    <source>
        <dbReference type="ARBA" id="ARBA00022598"/>
    </source>
</evidence>
<dbReference type="AlphaFoldDB" id="A0A7W5AWX4"/>
<evidence type="ECO:0000313" key="19">
    <source>
        <dbReference type="EMBL" id="MBB3110310.1"/>
    </source>
</evidence>
<comment type="caution">
    <text evidence="19">The sequence shown here is derived from an EMBL/GenBank/DDBJ whole genome shotgun (WGS) entry which is preliminary data.</text>
</comment>
<evidence type="ECO:0000256" key="7">
    <source>
        <dbReference type="ARBA" id="ARBA00022741"/>
    </source>
</evidence>
<dbReference type="SUPFAM" id="SSF55681">
    <property type="entry name" value="Class II aaRS and biotin synthetases"/>
    <property type="match status" value="1"/>
</dbReference>
<keyword evidence="8 16" id="KW-0067">ATP-binding</keyword>
<keyword evidence="9" id="KW-0648">Protein biosynthesis</keyword>
<dbReference type="PIRSF" id="PIRSF001529">
    <property type="entry name" value="Ser-tRNA-synth_IIa"/>
    <property type="match status" value="1"/>
</dbReference>
<comment type="pathway">
    <text evidence="2">Aminoacyl-tRNA biosynthesis; selenocysteinyl-tRNA(Sec) biosynthesis; L-seryl-tRNA(Sec) from L-serine and tRNA(Sec): step 1/1.</text>
</comment>
<evidence type="ECO:0000313" key="20">
    <source>
        <dbReference type="Proteomes" id="UP000570361"/>
    </source>
</evidence>
<keyword evidence="7" id="KW-0547">Nucleotide-binding</keyword>
<dbReference type="EC" id="6.1.1.11" evidence="4 14"/>
<dbReference type="GO" id="GO:0006434">
    <property type="term" value="P:seryl-tRNA aminoacylation"/>
    <property type="evidence" value="ECO:0007669"/>
    <property type="project" value="UniProtKB-UniRule"/>
</dbReference>
<dbReference type="EMBL" id="JACHXK010000004">
    <property type="protein sequence ID" value="MBB3110310.1"/>
    <property type="molecule type" value="Genomic_DNA"/>
</dbReference>
<dbReference type="PANTHER" id="PTHR43697">
    <property type="entry name" value="SERYL-TRNA SYNTHETASE"/>
    <property type="match status" value="1"/>
</dbReference>
<sequence>MLDIRTIREQADAVQDAADRKGLELDVGALIRADEERRNRMGVVEQLRAERNACARQVAQLAKEGRHEEAEVVKQEASRRNVTLAREEELLKQVEAEYEELMLYVPNFYSPDTPIGASDADNVEVRRVGEQPQFEYAAKDHVALGEELGLIDLERGVKIAGSRHYVLQGAGQLLHRAVQQLALDLLADEGYTLFEVPMMAREETFYKTGFFPAGKDQAYALEGEKALLAGTAEVPLVALYGDEVLDLHEPLRLGAASSCFRSEVGKAGKDVHGLYRVHQFAKVEQVVICQANEALAEQMLQQILGNAERLLQLLELPYRVVAVCTGDLSQKNYKQYDVETWMPSRGQYGETHSASSLLDFQARRSRIRYRDEEGKLRFAYTLNNTMVATPRILIPLLENHQREDGSIHIPEALRPYMRGLQELR</sequence>
<dbReference type="CDD" id="cd00770">
    <property type="entry name" value="SerRS_core"/>
    <property type="match status" value="1"/>
</dbReference>
<evidence type="ECO:0000256" key="12">
    <source>
        <dbReference type="ARBA" id="ARBA00047929"/>
    </source>
</evidence>
<feature type="binding site" evidence="15">
    <location>
        <position position="231"/>
    </location>
    <ligand>
        <name>L-serine</name>
        <dbReference type="ChEBI" id="CHEBI:33384"/>
    </ligand>
</feature>
<reference evidence="19 20" key="1">
    <citation type="submission" date="2020-08" db="EMBL/GenBank/DDBJ databases">
        <title>Genomic Encyclopedia of Type Strains, Phase III (KMG-III): the genomes of soil and plant-associated and newly described type strains.</title>
        <authorList>
            <person name="Whitman W."/>
        </authorList>
    </citation>
    <scope>NUCLEOTIDE SEQUENCE [LARGE SCALE GENOMIC DNA]</scope>
    <source>
        <strain evidence="19 20">CECT 5862</strain>
    </source>
</reference>
<dbReference type="SUPFAM" id="SSF46589">
    <property type="entry name" value="tRNA-binding arm"/>
    <property type="match status" value="1"/>
</dbReference>
<protein>
    <recommendedName>
        <fullName evidence="11 14">Serine--tRNA ligase</fullName>
        <ecNumber evidence="4 14">6.1.1.11</ecNumber>
    </recommendedName>
</protein>
<dbReference type="GO" id="GO:0005524">
    <property type="term" value="F:ATP binding"/>
    <property type="evidence" value="ECO:0007669"/>
    <property type="project" value="UniProtKB-KW"/>
</dbReference>
<dbReference type="InterPro" id="IPR015866">
    <property type="entry name" value="Ser-tRNA-synth_1_N"/>
</dbReference>
<dbReference type="Pfam" id="PF00587">
    <property type="entry name" value="tRNA-synt_2b"/>
    <property type="match status" value="1"/>
</dbReference>
<proteinExistence type="inferred from homology"/>
<evidence type="ECO:0000256" key="9">
    <source>
        <dbReference type="ARBA" id="ARBA00022917"/>
    </source>
</evidence>
<evidence type="ECO:0000256" key="4">
    <source>
        <dbReference type="ARBA" id="ARBA00012840"/>
    </source>
</evidence>
<evidence type="ECO:0000256" key="3">
    <source>
        <dbReference type="ARBA" id="ARBA00010728"/>
    </source>
</evidence>
<keyword evidence="17" id="KW-0175">Coiled coil</keyword>
<comment type="catalytic activity">
    <reaction evidence="13">
        <text>tRNA(Ser) + L-serine + ATP = L-seryl-tRNA(Ser) + AMP + diphosphate + H(+)</text>
        <dbReference type="Rhea" id="RHEA:12292"/>
        <dbReference type="Rhea" id="RHEA-COMP:9669"/>
        <dbReference type="Rhea" id="RHEA-COMP:9703"/>
        <dbReference type="ChEBI" id="CHEBI:15378"/>
        <dbReference type="ChEBI" id="CHEBI:30616"/>
        <dbReference type="ChEBI" id="CHEBI:33019"/>
        <dbReference type="ChEBI" id="CHEBI:33384"/>
        <dbReference type="ChEBI" id="CHEBI:78442"/>
        <dbReference type="ChEBI" id="CHEBI:78533"/>
        <dbReference type="ChEBI" id="CHEBI:456215"/>
        <dbReference type="EC" id="6.1.1.11"/>
    </reaction>
</comment>
<keyword evidence="20" id="KW-1185">Reference proteome</keyword>
<keyword evidence="10 19" id="KW-0030">Aminoacyl-tRNA synthetase</keyword>
<dbReference type="NCBIfam" id="TIGR00414">
    <property type="entry name" value="serS"/>
    <property type="match status" value="1"/>
</dbReference>
<evidence type="ECO:0000256" key="13">
    <source>
        <dbReference type="ARBA" id="ARBA00048823"/>
    </source>
</evidence>
<feature type="binding site" evidence="15">
    <location>
        <position position="284"/>
    </location>
    <ligand>
        <name>L-serine</name>
        <dbReference type="ChEBI" id="CHEBI:33384"/>
    </ligand>
</feature>
<evidence type="ECO:0000256" key="15">
    <source>
        <dbReference type="PIRSR" id="PIRSR001529-1"/>
    </source>
</evidence>
<comment type="subcellular location">
    <subcellularLocation>
        <location evidence="1">Cytoplasm</location>
    </subcellularLocation>
</comment>
<name>A0A7W5AWX4_9BACL</name>
<dbReference type="GO" id="GO:0016740">
    <property type="term" value="F:transferase activity"/>
    <property type="evidence" value="ECO:0007669"/>
    <property type="project" value="UniProtKB-ARBA"/>
</dbReference>
<dbReference type="RefSeq" id="WP_183600195.1">
    <property type="nucleotide sequence ID" value="NZ_JACHXK010000004.1"/>
</dbReference>
<dbReference type="InterPro" id="IPR002317">
    <property type="entry name" value="Ser-tRNA-ligase_type_1"/>
</dbReference>
<dbReference type="GO" id="GO:0140096">
    <property type="term" value="F:catalytic activity, acting on a protein"/>
    <property type="evidence" value="ECO:0007669"/>
    <property type="project" value="UniProtKB-ARBA"/>
</dbReference>
<dbReference type="InterPro" id="IPR033729">
    <property type="entry name" value="SerRS_core"/>
</dbReference>
<organism evidence="19 20">
    <name type="scientific">Paenibacillus phyllosphaerae</name>
    <dbReference type="NCBI Taxonomy" id="274593"/>
    <lineage>
        <taxon>Bacteria</taxon>
        <taxon>Bacillati</taxon>
        <taxon>Bacillota</taxon>
        <taxon>Bacilli</taxon>
        <taxon>Bacillales</taxon>
        <taxon>Paenibacillaceae</taxon>
        <taxon>Paenibacillus</taxon>
    </lineage>
</organism>
<gene>
    <name evidence="19" type="ORF">FHS18_002377</name>
</gene>
<evidence type="ECO:0000256" key="16">
    <source>
        <dbReference type="PIRSR" id="PIRSR001529-2"/>
    </source>
</evidence>
<evidence type="ECO:0000256" key="5">
    <source>
        <dbReference type="ARBA" id="ARBA00022490"/>
    </source>
</evidence>
<comment type="catalytic activity">
    <reaction evidence="12">
        <text>tRNA(Sec) + L-serine + ATP = L-seryl-tRNA(Sec) + AMP + diphosphate + H(+)</text>
        <dbReference type="Rhea" id="RHEA:42580"/>
        <dbReference type="Rhea" id="RHEA-COMP:9742"/>
        <dbReference type="Rhea" id="RHEA-COMP:10128"/>
        <dbReference type="ChEBI" id="CHEBI:15378"/>
        <dbReference type="ChEBI" id="CHEBI:30616"/>
        <dbReference type="ChEBI" id="CHEBI:33019"/>
        <dbReference type="ChEBI" id="CHEBI:33384"/>
        <dbReference type="ChEBI" id="CHEBI:78442"/>
        <dbReference type="ChEBI" id="CHEBI:78533"/>
        <dbReference type="ChEBI" id="CHEBI:456215"/>
        <dbReference type="EC" id="6.1.1.11"/>
    </reaction>
</comment>
<evidence type="ECO:0000256" key="11">
    <source>
        <dbReference type="ARBA" id="ARBA00039158"/>
    </source>
</evidence>
<dbReference type="InterPro" id="IPR045864">
    <property type="entry name" value="aa-tRNA-synth_II/BPL/LPL"/>
</dbReference>
<dbReference type="Gene3D" id="1.10.287.40">
    <property type="entry name" value="Serine-tRNA synthetase, tRNA binding domain"/>
    <property type="match status" value="1"/>
</dbReference>
<feature type="binding site" evidence="15">
    <location>
        <position position="261"/>
    </location>
    <ligand>
        <name>L-serine</name>
        <dbReference type="ChEBI" id="CHEBI:33384"/>
    </ligand>
</feature>
<dbReference type="InterPro" id="IPR010978">
    <property type="entry name" value="tRNA-bd_arm"/>
</dbReference>
<evidence type="ECO:0000256" key="17">
    <source>
        <dbReference type="SAM" id="Coils"/>
    </source>
</evidence>
<keyword evidence="6 19" id="KW-0436">Ligase</keyword>
<feature type="binding site" evidence="16">
    <location>
        <begin position="277"/>
        <end position="280"/>
    </location>
    <ligand>
        <name>ATP</name>
        <dbReference type="ChEBI" id="CHEBI:30616"/>
    </ligand>
</feature>
<dbReference type="Gene3D" id="3.30.930.10">
    <property type="entry name" value="Bira Bifunctional Protein, Domain 2"/>
    <property type="match status" value="1"/>
</dbReference>
<dbReference type="Proteomes" id="UP000570361">
    <property type="component" value="Unassembled WGS sequence"/>
</dbReference>
<comment type="similarity">
    <text evidence="3">Belongs to the class-II aminoacyl-tRNA synthetase family. Type-1 seryl-tRNA synthetase subfamily.</text>
</comment>
<feature type="site" description="Important for serine binding" evidence="15">
    <location>
        <position position="385"/>
    </location>
</feature>
<dbReference type="GO" id="GO:0004828">
    <property type="term" value="F:serine-tRNA ligase activity"/>
    <property type="evidence" value="ECO:0007669"/>
    <property type="project" value="UniProtKB-UniRule"/>
</dbReference>
<feature type="coiled-coil region" evidence="17">
    <location>
        <begin position="44"/>
        <end position="104"/>
    </location>
</feature>
<accession>A0A7W5AWX4</accession>
<keyword evidence="5" id="KW-0963">Cytoplasm</keyword>
<dbReference type="InterPro" id="IPR006195">
    <property type="entry name" value="aa-tRNA-synth_II"/>
</dbReference>
<evidence type="ECO:0000256" key="10">
    <source>
        <dbReference type="ARBA" id="ARBA00023146"/>
    </source>
</evidence>
<evidence type="ECO:0000256" key="1">
    <source>
        <dbReference type="ARBA" id="ARBA00004496"/>
    </source>
</evidence>
<dbReference type="InterPro" id="IPR042103">
    <property type="entry name" value="SerRS_1_N_sf"/>
</dbReference>
<dbReference type="PANTHER" id="PTHR43697:SF1">
    <property type="entry name" value="SERINE--TRNA LIGASE"/>
    <property type="match status" value="1"/>
</dbReference>
<evidence type="ECO:0000256" key="2">
    <source>
        <dbReference type="ARBA" id="ARBA00005045"/>
    </source>
</evidence>
<feature type="binding site" evidence="16">
    <location>
        <begin position="350"/>
        <end position="353"/>
    </location>
    <ligand>
        <name>ATP</name>
        <dbReference type="ChEBI" id="CHEBI:30616"/>
    </ligand>
</feature>
<dbReference type="Pfam" id="PF02403">
    <property type="entry name" value="Seryl_tRNA_N"/>
    <property type="match status" value="1"/>
</dbReference>
<dbReference type="GO" id="GO:0005737">
    <property type="term" value="C:cytoplasm"/>
    <property type="evidence" value="ECO:0007669"/>
    <property type="project" value="UniProtKB-SubCell"/>
</dbReference>
<evidence type="ECO:0000259" key="18">
    <source>
        <dbReference type="PROSITE" id="PS50862"/>
    </source>
</evidence>
<feature type="domain" description="Aminoacyl-transfer RNA synthetases class-II family profile" evidence="18">
    <location>
        <begin position="140"/>
        <end position="410"/>
    </location>
</feature>
<feature type="binding site" evidence="15">
    <location>
        <position position="383"/>
    </location>
    <ligand>
        <name>L-serine</name>
        <dbReference type="ChEBI" id="CHEBI:33384"/>
    </ligand>
</feature>
<dbReference type="PRINTS" id="PR00981">
    <property type="entry name" value="TRNASYNTHSER"/>
</dbReference>
<evidence type="ECO:0000256" key="14">
    <source>
        <dbReference type="NCBIfam" id="TIGR00414"/>
    </source>
</evidence>